<dbReference type="InterPro" id="IPR056911">
    <property type="entry name" value="Phage_Znf_bind_put"/>
</dbReference>
<accession>A0ABW6GRD5</accession>
<dbReference type="EMBL" id="JBHYPX010000058">
    <property type="protein sequence ID" value="MFE1355291.1"/>
    <property type="molecule type" value="Genomic_DNA"/>
</dbReference>
<evidence type="ECO:0000313" key="3">
    <source>
        <dbReference type="Proteomes" id="UP001599542"/>
    </source>
</evidence>
<evidence type="ECO:0000259" key="1">
    <source>
        <dbReference type="Pfam" id="PF24623"/>
    </source>
</evidence>
<organism evidence="2 3">
    <name type="scientific">Kitasatospora phosalacinea</name>
    <dbReference type="NCBI Taxonomy" id="2065"/>
    <lineage>
        <taxon>Bacteria</taxon>
        <taxon>Bacillati</taxon>
        <taxon>Actinomycetota</taxon>
        <taxon>Actinomycetes</taxon>
        <taxon>Kitasatosporales</taxon>
        <taxon>Streptomycetaceae</taxon>
        <taxon>Kitasatospora</taxon>
    </lineage>
</organism>
<comment type="caution">
    <text evidence="2">The sequence shown here is derived from an EMBL/GenBank/DDBJ whole genome shotgun (WGS) entry which is preliminary data.</text>
</comment>
<dbReference type="Proteomes" id="UP001599542">
    <property type="component" value="Unassembled WGS sequence"/>
</dbReference>
<dbReference type="Pfam" id="PF24623">
    <property type="entry name" value="Phage_zn_bind_8"/>
    <property type="match status" value="1"/>
</dbReference>
<reference evidence="2 3" key="1">
    <citation type="submission" date="2024-09" db="EMBL/GenBank/DDBJ databases">
        <title>The Natural Products Discovery Center: Release of the First 8490 Sequenced Strains for Exploring Actinobacteria Biosynthetic Diversity.</title>
        <authorList>
            <person name="Kalkreuter E."/>
            <person name="Kautsar S.A."/>
            <person name="Yang D."/>
            <person name="Bader C.D."/>
            <person name="Teijaro C.N."/>
            <person name="Fluegel L."/>
            <person name="Davis C.M."/>
            <person name="Simpson J.R."/>
            <person name="Lauterbach L."/>
            <person name="Steele A.D."/>
            <person name="Gui C."/>
            <person name="Meng S."/>
            <person name="Li G."/>
            <person name="Viehrig K."/>
            <person name="Ye F."/>
            <person name="Su P."/>
            <person name="Kiefer A.F."/>
            <person name="Nichols A."/>
            <person name="Cepeda A.J."/>
            <person name="Yan W."/>
            <person name="Fan B."/>
            <person name="Jiang Y."/>
            <person name="Adhikari A."/>
            <person name="Zheng C.-J."/>
            <person name="Schuster L."/>
            <person name="Cowan T.M."/>
            <person name="Smanski M.J."/>
            <person name="Chevrette M.G."/>
            <person name="De Carvalho L.P.S."/>
            <person name="Shen B."/>
        </authorList>
    </citation>
    <scope>NUCLEOTIDE SEQUENCE [LARGE SCALE GENOMIC DNA]</scope>
    <source>
        <strain evidence="2 3">NPDC058753</strain>
    </source>
</reference>
<keyword evidence="3" id="KW-1185">Reference proteome</keyword>
<evidence type="ECO:0000313" key="2">
    <source>
        <dbReference type="EMBL" id="MFE1355291.1"/>
    </source>
</evidence>
<dbReference type="RefSeq" id="WP_380329416.1">
    <property type="nucleotide sequence ID" value="NZ_JBHYPW010000056.1"/>
</dbReference>
<dbReference type="Gene3D" id="1.10.8.200">
    <property type="entry name" value="Replisome organizer (g39p helicase loader/inhibitor protein)"/>
    <property type="match status" value="1"/>
</dbReference>
<proteinExistence type="predicted"/>
<gene>
    <name evidence="2" type="ORF">ACFW6T_25195</name>
</gene>
<sequence length="179" mass="19422">MIQQEWVVLFRYIRAMYPQQKFDEYTPDAWYEVLGRYDAQAVRAAVAACAAKKPFVAPAEIIAAITGTAADRMADFQYEPGDPDETADQYLARRRQQIAAVTAGRRPAALPALGASPRPLELAGIGRLPGAPIPQQANTPRSVRCPHCGAEPGKACKTSVLGRKMADVHPSRTAAYRAA</sequence>
<protein>
    <recommendedName>
        <fullName evidence="1">DNA-binding phage zinc finger domain-containing protein</fullName>
    </recommendedName>
</protein>
<name>A0ABW6GRD5_9ACTN</name>
<feature type="domain" description="DNA-binding phage zinc finger" evidence="1">
    <location>
        <begin position="137"/>
        <end position="177"/>
    </location>
</feature>